<dbReference type="GeneID" id="12986927"/>
<keyword evidence="3" id="KW-1185">Reference proteome</keyword>
<evidence type="ECO:0000256" key="1">
    <source>
        <dbReference type="SAM" id="MobiDB-lite"/>
    </source>
</evidence>
<feature type="region of interest" description="Disordered" evidence="1">
    <location>
        <begin position="358"/>
        <end position="395"/>
    </location>
</feature>
<proteinExistence type="predicted"/>
<dbReference type="AlphaFoldDB" id="G4MLJ4"/>
<sequence length="395" mass="43376">MPTTSSAPVYVPSASRKLRKAGDTPYMSIHSLVPHPAQIPSASEKHGAPQSHYSTTAHRPRGVPRQWADHVLLSGPFGDCRAGTVLPVHVQLTNPRNGTTSSLQAIPEAFRGRTPAFPAGKVFCATLARIARLGLVLCASMRVARRTADRTLPSPRSVENSSKGRSVDYTCHIPAGPEYESAPDSTHLDPTPRGVSESPHHSRLFAAPTCNLGGQPWLADRFAESTRHDGFVRDRFAGDHHISGRQSGISVHNHSESFNNSHTSSGIDGFSSRGIPRAFGNQRTSVYMQRTSPGLSKLFKNVQDMERRLANLEASTSYTRHKPNCRQDCGCPSQVEWAALKSRIVHFETKLGIKTRTCSRTQQGMDVASRASRKRRKVKQQQPESPSEDEISDDY</sequence>
<dbReference type="EMBL" id="CM001231">
    <property type="protein sequence ID" value="EHA58515.1"/>
    <property type="molecule type" value="Genomic_DNA"/>
</dbReference>
<feature type="region of interest" description="Disordered" evidence="1">
    <location>
        <begin position="176"/>
        <end position="200"/>
    </location>
</feature>
<evidence type="ECO:0000313" key="2">
    <source>
        <dbReference type="EMBL" id="EHA58515.1"/>
    </source>
</evidence>
<feature type="compositionally biased region" description="Acidic residues" evidence="1">
    <location>
        <begin position="386"/>
        <end position="395"/>
    </location>
</feature>
<reference evidence="2 3" key="1">
    <citation type="journal article" date="2005" name="Nature">
        <title>The genome sequence of the rice blast fungus Magnaporthe grisea.</title>
        <authorList>
            <person name="Dean R.A."/>
            <person name="Talbot N.J."/>
            <person name="Ebbole D.J."/>
            <person name="Farman M.L."/>
            <person name="Mitchell T.K."/>
            <person name="Orbach M.J."/>
            <person name="Thon M."/>
            <person name="Kulkarni R."/>
            <person name="Xu J.R."/>
            <person name="Pan H."/>
            <person name="Read N.D."/>
            <person name="Lee Y.H."/>
            <person name="Carbone I."/>
            <person name="Brown D."/>
            <person name="Oh Y.Y."/>
            <person name="Donofrio N."/>
            <person name="Jeong J.S."/>
            <person name="Soanes D.M."/>
            <person name="Djonovic S."/>
            <person name="Kolomiets E."/>
            <person name="Rehmeyer C."/>
            <person name="Li W."/>
            <person name="Harding M."/>
            <person name="Kim S."/>
            <person name="Lebrun M.H."/>
            <person name="Bohnert H."/>
            <person name="Coughlan S."/>
            <person name="Butler J."/>
            <person name="Calvo S."/>
            <person name="Ma L.J."/>
            <person name="Nicol R."/>
            <person name="Purcell S."/>
            <person name="Nusbaum C."/>
            <person name="Galagan J.E."/>
            <person name="Birren B.W."/>
        </authorList>
    </citation>
    <scope>NUCLEOTIDE SEQUENCE [LARGE SCALE GENOMIC DNA]</scope>
    <source>
        <strain evidence="3">70-15 / ATCC MYA-4617 / FGSC 8958</strain>
    </source>
</reference>
<dbReference type="Proteomes" id="UP000009058">
    <property type="component" value="Chromosome 1"/>
</dbReference>
<dbReference type="HOGENOM" id="CLU_698441_0_0_1"/>
<organism evidence="2 3">
    <name type="scientific">Pyricularia oryzae (strain 70-15 / ATCC MYA-4617 / FGSC 8958)</name>
    <name type="common">Rice blast fungus</name>
    <name type="synonym">Magnaporthe oryzae</name>
    <dbReference type="NCBI Taxonomy" id="242507"/>
    <lineage>
        <taxon>Eukaryota</taxon>
        <taxon>Fungi</taxon>
        <taxon>Dikarya</taxon>
        <taxon>Ascomycota</taxon>
        <taxon>Pezizomycotina</taxon>
        <taxon>Sordariomycetes</taxon>
        <taxon>Sordariomycetidae</taxon>
        <taxon>Magnaporthales</taxon>
        <taxon>Pyriculariaceae</taxon>
        <taxon>Pyricularia</taxon>
    </lineage>
</organism>
<feature type="region of interest" description="Disordered" evidence="1">
    <location>
        <begin position="37"/>
        <end position="61"/>
    </location>
</feature>
<evidence type="ECO:0000313" key="3">
    <source>
        <dbReference type="Proteomes" id="UP000009058"/>
    </source>
</evidence>
<dbReference type="OrthoDB" id="10418846at2759"/>
<gene>
    <name evidence="2" type="ORF">MGG_16557</name>
</gene>
<reference key="2">
    <citation type="submission" date="2011-05" db="EMBL/GenBank/DDBJ databases">
        <title>The Genome Sequence of Magnaporthe oryzae 70-15.</title>
        <authorList>
            <consortium name="The Broad Institute Genome Sequencing Platform"/>
            <person name="Ma L.-J."/>
            <person name="Dead R."/>
            <person name="Young S.K."/>
            <person name="Zeng Q."/>
            <person name="Gargeya S."/>
            <person name="Fitzgerald M."/>
            <person name="Haas B."/>
            <person name="Abouelleil A."/>
            <person name="Alvarado L."/>
            <person name="Arachchi H.M."/>
            <person name="Berlin A."/>
            <person name="Brown A."/>
            <person name="Chapman S.B."/>
            <person name="Chen Z."/>
            <person name="Dunbar C."/>
            <person name="Freedman E."/>
            <person name="Gearin G."/>
            <person name="Gellesch M."/>
            <person name="Goldberg J."/>
            <person name="Griggs A."/>
            <person name="Gujja S."/>
            <person name="Heiman D."/>
            <person name="Howarth C."/>
            <person name="Larson L."/>
            <person name="Lui A."/>
            <person name="MacDonald P.J.P."/>
            <person name="Mehta T."/>
            <person name="Montmayeur A."/>
            <person name="Murphy C."/>
            <person name="Neiman D."/>
            <person name="Pearson M."/>
            <person name="Priest M."/>
            <person name="Roberts A."/>
            <person name="Saif S."/>
            <person name="Shea T."/>
            <person name="Shenoy N."/>
            <person name="Sisk P."/>
            <person name="Stolte C."/>
            <person name="Sykes S."/>
            <person name="Yandava C."/>
            <person name="Wortman J."/>
            <person name="Nusbaum C."/>
            <person name="Birren B."/>
        </authorList>
    </citation>
    <scope>NUCLEOTIDE SEQUENCE</scope>
    <source>
        <strain>70-15</strain>
    </source>
</reference>
<accession>G4MLJ4</accession>
<name>G4MLJ4_PYRO7</name>
<dbReference type="InParanoid" id="G4MLJ4"/>
<protein>
    <submittedName>
        <fullName evidence="2">Uncharacterized protein</fullName>
    </submittedName>
</protein>
<dbReference type="VEuPathDB" id="FungiDB:MGG_16557"/>
<dbReference type="RefSeq" id="XP_003711127.1">
    <property type="nucleotide sequence ID" value="XM_003711079.1"/>
</dbReference>
<dbReference type="KEGG" id="mgr:MGG_16557"/>